<evidence type="ECO:0000313" key="2">
    <source>
        <dbReference type="Proteomes" id="UP001164539"/>
    </source>
</evidence>
<name>A0ACC1XUB3_MELAZ</name>
<gene>
    <name evidence="1" type="ORF">OWV82_015929</name>
</gene>
<evidence type="ECO:0000313" key="1">
    <source>
        <dbReference type="EMBL" id="KAJ4713895.1"/>
    </source>
</evidence>
<dbReference type="EMBL" id="CM051401">
    <property type="protein sequence ID" value="KAJ4713895.1"/>
    <property type="molecule type" value="Genomic_DNA"/>
</dbReference>
<reference evidence="1 2" key="1">
    <citation type="journal article" date="2023" name="Science">
        <title>Complex scaffold remodeling in plant triterpene biosynthesis.</title>
        <authorList>
            <person name="De La Pena R."/>
            <person name="Hodgson H."/>
            <person name="Liu J.C."/>
            <person name="Stephenson M.J."/>
            <person name="Martin A.C."/>
            <person name="Owen C."/>
            <person name="Harkess A."/>
            <person name="Leebens-Mack J."/>
            <person name="Jimenez L.E."/>
            <person name="Osbourn A."/>
            <person name="Sattely E.S."/>
        </authorList>
    </citation>
    <scope>NUCLEOTIDE SEQUENCE [LARGE SCALE GENOMIC DNA]</scope>
    <source>
        <strain evidence="2">cv. JPN11</strain>
        <tissue evidence="1">Leaf</tissue>
    </source>
</reference>
<protein>
    <submittedName>
        <fullName evidence="1">RING-H2 finger protein</fullName>
    </submittedName>
</protein>
<sequence length="246" mass="27989">MSYYSHPSSPSCYSATTSPSASAELKLYQAFIFSVPIFFTFILLLLFYLFYLRRRRVDWSSLRMRIQHHNNDISRAELGLKKELREMLPIIIYKESFSVRDTQCSVCLGEYQTEDKLQQIPACGHAFHMDCIDHWLTTHTTCPLCRLSLLAPPKASSELPNIQEETSRASSVAGNSDGTYDHERSQACEEPQTAEYSESRIEDAQDLQSSTPTEQSSSTKCFDQESDVGGARDETEEHEHRRGIPA</sequence>
<organism evidence="1 2">
    <name type="scientific">Melia azedarach</name>
    <name type="common">Chinaberry tree</name>
    <dbReference type="NCBI Taxonomy" id="155640"/>
    <lineage>
        <taxon>Eukaryota</taxon>
        <taxon>Viridiplantae</taxon>
        <taxon>Streptophyta</taxon>
        <taxon>Embryophyta</taxon>
        <taxon>Tracheophyta</taxon>
        <taxon>Spermatophyta</taxon>
        <taxon>Magnoliopsida</taxon>
        <taxon>eudicotyledons</taxon>
        <taxon>Gunneridae</taxon>
        <taxon>Pentapetalae</taxon>
        <taxon>rosids</taxon>
        <taxon>malvids</taxon>
        <taxon>Sapindales</taxon>
        <taxon>Meliaceae</taxon>
        <taxon>Melia</taxon>
    </lineage>
</organism>
<dbReference type="Proteomes" id="UP001164539">
    <property type="component" value="Chromosome 8"/>
</dbReference>
<keyword evidence="2" id="KW-1185">Reference proteome</keyword>
<comment type="caution">
    <text evidence="1">The sequence shown here is derived from an EMBL/GenBank/DDBJ whole genome shotgun (WGS) entry which is preliminary data.</text>
</comment>
<proteinExistence type="predicted"/>
<accession>A0ACC1XUB3</accession>